<dbReference type="Proteomes" id="UP000695023">
    <property type="component" value="Unplaced"/>
</dbReference>
<feature type="compositionally biased region" description="Pro residues" evidence="6">
    <location>
        <begin position="186"/>
        <end position="196"/>
    </location>
</feature>
<dbReference type="InterPro" id="IPR031964">
    <property type="entry name" value="CARD_dom"/>
</dbReference>
<reference evidence="8" key="1">
    <citation type="submission" date="2023-09" db="UniProtKB">
        <authorList>
            <consortium name="Ensembl"/>
        </authorList>
    </citation>
    <scope>IDENTIFICATION</scope>
</reference>
<evidence type="ECO:0000256" key="5">
    <source>
        <dbReference type="ARBA" id="ARBA00022859"/>
    </source>
</evidence>
<name>A0A3B4GLX9_9CICH</name>
<feature type="compositionally biased region" description="Low complexity" evidence="6">
    <location>
        <begin position="395"/>
        <end position="405"/>
    </location>
</feature>
<feature type="compositionally biased region" description="Basic and acidic residues" evidence="6">
    <location>
        <begin position="271"/>
        <end position="292"/>
    </location>
</feature>
<evidence type="ECO:0000256" key="4">
    <source>
        <dbReference type="ARBA" id="ARBA00022843"/>
    </source>
</evidence>
<dbReference type="Pfam" id="PF16739">
    <property type="entry name" value="CARD_2"/>
    <property type="match status" value="1"/>
</dbReference>
<keyword evidence="4" id="KW-0832">Ubl conjugation</keyword>
<evidence type="ECO:0000313" key="9">
    <source>
        <dbReference type="Proteomes" id="UP000695023"/>
    </source>
</evidence>
<dbReference type="AlphaFoldDB" id="A0A3B4GLX9"/>
<feature type="compositionally biased region" description="Pro residues" evidence="6">
    <location>
        <begin position="149"/>
        <end position="169"/>
    </location>
</feature>
<protein>
    <submittedName>
        <fullName evidence="8 10">Mitochondrial antiviral-signaling protein</fullName>
    </submittedName>
</protein>
<evidence type="ECO:0000256" key="6">
    <source>
        <dbReference type="SAM" id="MobiDB-lite"/>
    </source>
</evidence>
<dbReference type="GeneID" id="102208875"/>
<feature type="domain" description="Caspase recruitment" evidence="7">
    <location>
        <begin position="6"/>
        <end position="93"/>
    </location>
</feature>
<dbReference type="GeneTree" id="ENSGT01030000234772"/>
<dbReference type="OrthoDB" id="9909785at2759"/>
<reference evidence="10" key="2">
    <citation type="submission" date="2025-04" db="UniProtKB">
        <authorList>
            <consortium name="RefSeq"/>
        </authorList>
    </citation>
    <scope>IDENTIFICATION</scope>
</reference>
<keyword evidence="9" id="KW-1185">Reference proteome</keyword>
<evidence type="ECO:0000313" key="10">
    <source>
        <dbReference type="RefSeq" id="XP_005728737.1"/>
    </source>
</evidence>
<dbReference type="STRING" id="303518.ENSPNYP00000024020"/>
<gene>
    <name evidence="10" type="primary">mavs</name>
</gene>
<evidence type="ECO:0000313" key="8">
    <source>
        <dbReference type="Ensembl" id="ENSPNYP00000024020.1"/>
    </source>
</evidence>
<feature type="region of interest" description="Disordered" evidence="6">
    <location>
        <begin position="98"/>
        <end position="409"/>
    </location>
</feature>
<keyword evidence="1" id="KW-1017">Isopeptide bond</keyword>
<organism evidence="8">
    <name type="scientific">Pundamilia nyererei</name>
    <dbReference type="NCBI Taxonomy" id="303518"/>
    <lineage>
        <taxon>Eukaryota</taxon>
        <taxon>Metazoa</taxon>
        <taxon>Chordata</taxon>
        <taxon>Craniata</taxon>
        <taxon>Vertebrata</taxon>
        <taxon>Euteleostomi</taxon>
        <taxon>Actinopterygii</taxon>
        <taxon>Neopterygii</taxon>
        <taxon>Teleostei</taxon>
        <taxon>Neoteleostei</taxon>
        <taxon>Acanthomorphata</taxon>
        <taxon>Ovalentaria</taxon>
        <taxon>Cichlomorphae</taxon>
        <taxon>Cichliformes</taxon>
        <taxon>Cichlidae</taxon>
        <taxon>African cichlids</taxon>
        <taxon>Pseudocrenilabrinae</taxon>
        <taxon>Haplochromini</taxon>
        <taxon>Pundamilia</taxon>
    </lineage>
</organism>
<evidence type="ECO:0000256" key="3">
    <source>
        <dbReference type="ARBA" id="ARBA00022588"/>
    </source>
</evidence>
<sequence>MSFAGDKLYNGYIRRNMAIIVSKVKPREIMMHLPCLTAYDRDVIEAKTETSGNYQGMMLLLDCLKRRENWPEQFIEALEACEKRTIAADIRAEYNALTDVNNSNPSSSPTSVVTAHVHPAPSAGHLPIPESGDNSRDALALPAVAPAAPSAPPAPPEPAIQAPPSPKIPTLPQTPQSAADPGPKVVSPPEPVPEPPKSTQIEVAHPPSTPPASPKTTHIRVTSTERGINFRKEPEENSESDIQNIAAGAQVGSGDGAITVNRETTPPPPHPTEHHEADPLRSRITKKNKEPESPPEAQINSDVTDGPSFYTRTPEKPPVQDSTPPLNKNPDAVSQPEEISGPPSTQIVETAAEASPRPGTPVMEASLNDDVCLSKPGQLVSIQPQNQPSPTILASSSEPYSEPYSGNTERLEISEAPPDDVSSFDSTVTTVTPLPCQETGFANLNHNEPEENQFESPCQSFETQELVIHASGEPSIPNLDVNGETAKEISSAPPSFPHAAAADSGSLNTTFKAGEEPADTSAPWTCLSQSPNAKYILAAAGVGACAMLMVWRFNK</sequence>
<dbReference type="GO" id="GO:0045087">
    <property type="term" value="P:innate immune response"/>
    <property type="evidence" value="ECO:0007669"/>
    <property type="project" value="UniProtKB-KW"/>
</dbReference>
<evidence type="ECO:0000259" key="7">
    <source>
        <dbReference type="Pfam" id="PF16739"/>
    </source>
</evidence>
<keyword evidence="2" id="KW-0597">Phosphoprotein</keyword>
<proteinExistence type="predicted"/>
<feature type="compositionally biased region" description="Polar residues" evidence="6">
    <location>
        <begin position="380"/>
        <end position="394"/>
    </location>
</feature>
<feature type="compositionally biased region" description="Low complexity" evidence="6">
    <location>
        <begin position="100"/>
        <end position="114"/>
    </location>
</feature>
<dbReference type="InterPro" id="IPR011029">
    <property type="entry name" value="DEATH-like_dom_sf"/>
</dbReference>
<keyword evidence="3" id="KW-0399">Innate immunity</keyword>
<dbReference type="RefSeq" id="XP_005728737.1">
    <property type="nucleotide sequence ID" value="XM_005728680.1"/>
</dbReference>
<evidence type="ECO:0000256" key="2">
    <source>
        <dbReference type="ARBA" id="ARBA00022553"/>
    </source>
</evidence>
<dbReference type="CTD" id="57506"/>
<keyword evidence="5" id="KW-0391">Immunity</keyword>
<dbReference type="Gene3D" id="1.10.533.10">
    <property type="entry name" value="Death Domain, Fas"/>
    <property type="match status" value="1"/>
</dbReference>
<feature type="compositionally biased region" description="Low complexity" evidence="6">
    <location>
        <begin position="138"/>
        <end position="148"/>
    </location>
</feature>
<accession>A0A3B4GLX9</accession>
<dbReference type="Ensembl" id="ENSPNYT00000024612.1">
    <property type="protein sequence ID" value="ENSPNYP00000024020.1"/>
    <property type="gene ID" value="ENSPNYG00000018156.1"/>
</dbReference>
<dbReference type="GO" id="GO:0005737">
    <property type="term" value="C:cytoplasm"/>
    <property type="evidence" value="ECO:0007669"/>
    <property type="project" value="UniProtKB-ARBA"/>
</dbReference>
<evidence type="ECO:0000256" key="1">
    <source>
        <dbReference type="ARBA" id="ARBA00022499"/>
    </source>
</evidence>